<dbReference type="eggNOG" id="COG0607">
    <property type="taxonomic scope" value="Bacteria"/>
</dbReference>
<dbReference type="CDD" id="cd00158">
    <property type="entry name" value="RHOD"/>
    <property type="match status" value="1"/>
</dbReference>
<dbReference type="SUPFAM" id="SSF52821">
    <property type="entry name" value="Rhodanese/Cell cycle control phosphatase"/>
    <property type="match status" value="1"/>
</dbReference>
<name>K0GEV7_ACTSU</name>
<feature type="transmembrane region" description="Helical" evidence="1">
    <location>
        <begin position="12"/>
        <end position="35"/>
    </location>
</feature>
<dbReference type="AlphaFoldDB" id="K0GEV7"/>
<dbReference type="Proteomes" id="UP000006303">
    <property type="component" value="Chromosome"/>
</dbReference>
<evidence type="ECO:0000313" key="3">
    <source>
        <dbReference type="EMBL" id="AFU20230.1"/>
    </source>
</evidence>
<dbReference type="PANTHER" id="PTHR43031">
    <property type="entry name" value="FAD-DEPENDENT OXIDOREDUCTASE"/>
    <property type="match status" value="1"/>
</dbReference>
<dbReference type="HOGENOM" id="CLU_089574_1_5_6"/>
<dbReference type="InterPro" id="IPR036873">
    <property type="entry name" value="Rhodanese-like_dom_sf"/>
</dbReference>
<protein>
    <submittedName>
        <fullName evidence="3">Putative rhodanese-related sulfurtransferase</fullName>
    </submittedName>
</protein>
<gene>
    <name evidence="3" type="ORF">ASU2_10510</name>
</gene>
<dbReference type="PANTHER" id="PTHR43031:SF18">
    <property type="entry name" value="RHODANESE-RELATED SULFURTRANSFERASES"/>
    <property type="match status" value="1"/>
</dbReference>
<dbReference type="KEGG" id="asi:ASU2_10510"/>
<feature type="domain" description="Rhodanese" evidence="2">
    <location>
        <begin position="55"/>
        <end position="146"/>
    </location>
</feature>
<reference evidence="3 4" key="1">
    <citation type="journal article" date="2012" name="J. Bacteriol.">
        <title>Complete Genome Sequence of Actinobacillus suis H91-0380, a Virulent Serotype O2 Strain.</title>
        <authorList>
            <person name="Macinnes J.I."/>
            <person name="Mackinnon J."/>
            <person name="Bujold A.R."/>
            <person name="Ziebell K."/>
            <person name="Kropinski A.M."/>
            <person name="Nash J.H."/>
        </authorList>
    </citation>
    <scope>NUCLEOTIDE SEQUENCE [LARGE SCALE GENOMIC DNA]</scope>
    <source>
        <strain evidence="3 4">H91-0380</strain>
    </source>
</reference>
<dbReference type="PATRIC" id="fig|696748.4.peg.2135"/>
<dbReference type="Gene3D" id="3.40.250.10">
    <property type="entry name" value="Rhodanese-like domain"/>
    <property type="match status" value="1"/>
</dbReference>
<dbReference type="OrthoDB" id="9808735at2"/>
<dbReference type="SMART" id="SM00450">
    <property type="entry name" value="RHOD"/>
    <property type="match status" value="1"/>
</dbReference>
<dbReference type="Pfam" id="PF00581">
    <property type="entry name" value="Rhodanese"/>
    <property type="match status" value="1"/>
</dbReference>
<dbReference type="InterPro" id="IPR001763">
    <property type="entry name" value="Rhodanese-like_dom"/>
</dbReference>
<sequence>MDLTFTQQLQQFVSAHPILVFAWIAVFVAVLFSLYKGATSKFKTIEHAQATQLVNKEDGVFLDLRSEDEFRSGHIVDSHHILPSEIKANNVHPIEKYKDRPVILVDTNGFSAGTSADLLAKQGFSKVYVLKEGILGWRSANLPTVKNINNLVN</sequence>
<dbReference type="RefSeq" id="WP_015674387.1">
    <property type="nucleotide sequence ID" value="NC_018690.1"/>
</dbReference>
<dbReference type="PROSITE" id="PS50206">
    <property type="entry name" value="RHODANESE_3"/>
    <property type="match status" value="1"/>
</dbReference>
<proteinExistence type="predicted"/>
<evidence type="ECO:0000259" key="2">
    <source>
        <dbReference type="PROSITE" id="PS50206"/>
    </source>
</evidence>
<dbReference type="EMBL" id="CP003875">
    <property type="protein sequence ID" value="AFU20230.1"/>
    <property type="molecule type" value="Genomic_DNA"/>
</dbReference>
<keyword evidence="1" id="KW-1133">Transmembrane helix</keyword>
<keyword evidence="3" id="KW-0808">Transferase</keyword>
<organism evidence="3 4">
    <name type="scientific">Actinobacillus suis H91-0380</name>
    <dbReference type="NCBI Taxonomy" id="696748"/>
    <lineage>
        <taxon>Bacteria</taxon>
        <taxon>Pseudomonadati</taxon>
        <taxon>Pseudomonadota</taxon>
        <taxon>Gammaproteobacteria</taxon>
        <taxon>Pasteurellales</taxon>
        <taxon>Pasteurellaceae</taxon>
        <taxon>Actinobacillus</taxon>
    </lineage>
</organism>
<dbReference type="GO" id="GO:0016740">
    <property type="term" value="F:transferase activity"/>
    <property type="evidence" value="ECO:0007669"/>
    <property type="project" value="UniProtKB-KW"/>
</dbReference>
<keyword evidence="1" id="KW-0472">Membrane</keyword>
<evidence type="ECO:0000313" key="4">
    <source>
        <dbReference type="Proteomes" id="UP000006303"/>
    </source>
</evidence>
<evidence type="ECO:0000256" key="1">
    <source>
        <dbReference type="SAM" id="Phobius"/>
    </source>
</evidence>
<accession>K0GEV7</accession>
<dbReference type="InterPro" id="IPR050229">
    <property type="entry name" value="GlpE_sulfurtransferase"/>
</dbReference>
<keyword evidence="1" id="KW-0812">Transmembrane</keyword>